<dbReference type="OrthoDB" id="2535907at2759"/>
<feature type="domain" description="Mediator complex subunit 16 C-terminal" evidence="1">
    <location>
        <begin position="784"/>
        <end position="846"/>
    </location>
</feature>
<dbReference type="Pfam" id="PF20719">
    <property type="entry name" value="Med16_C"/>
    <property type="match status" value="1"/>
</dbReference>
<evidence type="ECO:0000259" key="1">
    <source>
        <dbReference type="Pfam" id="PF20719"/>
    </source>
</evidence>
<dbReference type="InterPro" id="IPR048339">
    <property type="entry name" value="Mediator_Med16_C"/>
</dbReference>
<dbReference type="EMBL" id="JABCKV010000011">
    <property type="protein sequence ID" value="KAG5647224.1"/>
    <property type="molecule type" value="Genomic_DNA"/>
</dbReference>
<proteinExistence type="predicted"/>
<evidence type="ECO:0000313" key="2">
    <source>
        <dbReference type="EMBL" id="KAG5647224.1"/>
    </source>
</evidence>
<dbReference type="AlphaFoldDB" id="A0A9P7GCS5"/>
<reference evidence="2" key="1">
    <citation type="submission" date="2020-07" db="EMBL/GenBank/DDBJ databases">
        <authorList>
            <person name="Nieuwenhuis M."/>
            <person name="Van De Peppel L.J.J."/>
        </authorList>
    </citation>
    <scope>NUCLEOTIDE SEQUENCE</scope>
    <source>
        <strain evidence="2">AP01</strain>
        <tissue evidence="2">Mycelium</tissue>
    </source>
</reference>
<sequence length="848" mass="92813">MSPQKGNSKERQKWQTGWWDFQPLTERSLKPVEWSTSSVIFSAHSAQPLVTARHFSSSKQFIIPSPTPILTSPGSYGPPTAISVAPGDDWLFAFFPGRNVGGIGCLWKRGSQIDSWSVKEWWTLPPGDGVVAASWLGTARERVVGNTPDSSTRLPPRGPRTPMSSPMLLLVTQDHLVKIHYFRHYVPNMLVLSRSIAQPGATIEGSPQAGGDAITGIRQCFRAAIGLGYNESSILIATRSYYIPPPLIHDPQFTSLNPEELGQPLAADIQAMEWESWGEEATINLCELTIKYNGANIGFVVDVLPPIPCGSSLAKLQFISIPPPLIDVQNPPSSPRKANNEKPLFYLVSSYLDFDDYTSPPKSELLVHSIARQLQPSSSSPKPTWKINKTATRSFTPSVVTFFSNATIRSSRDSSHLTDNEDYEPSPILCEAGRMGQDSPLDAVLSPNGALLCTISSSLWPVRTSVQSLPRLKDPKDSSGNPLYPLAVPLASAVISGRPATDITRALALASTPIPDVLNTLYQANLILDGHNKAGFSHTWTLDLLGEIMAIYKERALDATDGEKENLTMRWRTAHNICSLAACNKAFEDCHDGENYDLDAVWQLIGLATWIVSFAEQMLKECVLSIDLTLGDGEDKASVLDLQNPTPPLKTPILLLLGHPFPLNILFTALSHVQKYRAYVGSLSARGENSQIARDVLIDLVDSSGINFAALKAALVPTDEMKAIDRDSCRRALVSCQPDQSMYLHLSKVIQKVTQPSVLNRPLLFIKPRDLVDGVTRLASAPKKDTDKDVVSKRALAGTMGSMTCVRCEGETTLAHDLVVGGTISPRWRAWEKNWAHHCICGGSWMST</sequence>
<evidence type="ECO:0000313" key="3">
    <source>
        <dbReference type="Proteomes" id="UP000775547"/>
    </source>
</evidence>
<name>A0A9P7GCS5_9AGAR</name>
<protein>
    <recommendedName>
        <fullName evidence="1">Mediator complex subunit 16 C-terminal domain-containing protein</fullName>
    </recommendedName>
</protein>
<comment type="caution">
    <text evidence="2">The sequence shown here is derived from an EMBL/GenBank/DDBJ whole genome shotgun (WGS) entry which is preliminary data.</text>
</comment>
<keyword evidence="3" id="KW-1185">Reference proteome</keyword>
<reference evidence="2" key="2">
    <citation type="submission" date="2021-10" db="EMBL/GenBank/DDBJ databases">
        <title>Phylogenomics reveals ancestral predisposition of the termite-cultivated fungus Termitomyces towards a domesticated lifestyle.</title>
        <authorList>
            <person name="Auxier B."/>
            <person name="Grum-Grzhimaylo A."/>
            <person name="Cardenas M.E."/>
            <person name="Lodge J.D."/>
            <person name="Laessoe T."/>
            <person name="Pedersen O."/>
            <person name="Smith M.E."/>
            <person name="Kuyper T.W."/>
            <person name="Franco-Molano E.A."/>
            <person name="Baroni T.J."/>
            <person name="Aanen D.K."/>
        </authorList>
    </citation>
    <scope>NUCLEOTIDE SEQUENCE</scope>
    <source>
        <strain evidence="2">AP01</strain>
        <tissue evidence="2">Mycelium</tissue>
    </source>
</reference>
<dbReference type="Proteomes" id="UP000775547">
    <property type="component" value="Unassembled WGS sequence"/>
</dbReference>
<accession>A0A9P7GCS5</accession>
<organism evidence="2 3">
    <name type="scientific">Asterophora parasitica</name>
    <dbReference type="NCBI Taxonomy" id="117018"/>
    <lineage>
        <taxon>Eukaryota</taxon>
        <taxon>Fungi</taxon>
        <taxon>Dikarya</taxon>
        <taxon>Basidiomycota</taxon>
        <taxon>Agaricomycotina</taxon>
        <taxon>Agaricomycetes</taxon>
        <taxon>Agaricomycetidae</taxon>
        <taxon>Agaricales</taxon>
        <taxon>Tricholomatineae</taxon>
        <taxon>Lyophyllaceae</taxon>
        <taxon>Asterophora</taxon>
    </lineage>
</organism>
<gene>
    <name evidence="2" type="ORF">DXG03_000759</name>
</gene>